<dbReference type="AlphaFoldDB" id="A0A7U2NGW8"/>
<proteinExistence type="predicted"/>
<dbReference type="EMBL" id="CP059075">
    <property type="protein sequence ID" value="QRE04740.1"/>
    <property type="molecule type" value="Genomic_DNA"/>
</dbReference>
<keyword evidence="1" id="KW-0812">Transmembrane</keyword>
<sequence length="174" mass="20564">MKIQESILSDKEIYYIRSKYWKSILANTIMFLMFGIPFYLINENGIKYEDFSSILFNAFFFMILLLLILNLIGLLTSQKELRKDIKEKIKIKTEIIIKEKRELHSSSSTSNTHSTTYRLLFEKNDYLTVYDVGKSDFNKIKVGDIIVLECSKSSKWVIKIEWNSENIENKSYLK</sequence>
<evidence type="ECO:0000313" key="3">
    <source>
        <dbReference type="Proteomes" id="UP000596329"/>
    </source>
</evidence>
<dbReference type="GO" id="GO:0016705">
    <property type="term" value="F:oxidoreductase activity, acting on paired donors, with incorporation or reduction of molecular oxygen"/>
    <property type="evidence" value="ECO:0007669"/>
    <property type="project" value="InterPro"/>
</dbReference>
<reference evidence="2 3" key="1">
    <citation type="submission" date="2020-07" db="EMBL/GenBank/DDBJ databases">
        <title>Genomic characterization of Flavobacterium psychrophilum strains.</title>
        <authorList>
            <person name="Castillo D."/>
            <person name="Jorgensen J."/>
            <person name="Middelboe M."/>
        </authorList>
    </citation>
    <scope>NUCLEOTIDE SEQUENCE [LARGE SCALE GENOMIC DNA]</scope>
    <source>
        <strain evidence="2 3">FPS-R7</strain>
    </source>
</reference>
<dbReference type="GO" id="GO:0005506">
    <property type="term" value="F:iron ion binding"/>
    <property type="evidence" value="ECO:0007669"/>
    <property type="project" value="InterPro"/>
</dbReference>
<feature type="transmembrane region" description="Helical" evidence="1">
    <location>
        <begin position="54"/>
        <end position="76"/>
    </location>
</feature>
<accession>A0A7U2NGW8</accession>
<dbReference type="InterPro" id="IPR001128">
    <property type="entry name" value="Cyt_P450"/>
</dbReference>
<gene>
    <name evidence="2" type="ORF">H0H26_03860</name>
</gene>
<dbReference type="GO" id="GO:0004497">
    <property type="term" value="F:monooxygenase activity"/>
    <property type="evidence" value="ECO:0007669"/>
    <property type="project" value="InterPro"/>
</dbReference>
<feature type="transmembrane region" description="Helical" evidence="1">
    <location>
        <begin position="20"/>
        <end position="42"/>
    </location>
</feature>
<dbReference type="Proteomes" id="UP000596329">
    <property type="component" value="Chromosome"/>
</dbReference>
<protein>
    <submittedName>
        <fullName evidence="2">Cytochrome P450</fullName>
    </submittedName>
</protein>
<name>A0A7U2NGW8_FLAPS</name>
<evidence type="ECO:0000313" key="2">
    <source>
        <dbReference type="EMBL" id="QRE04740.1"/>
    </source>
</evidence>
<dbReference type="GO" id="GO:0020037">
    <property type="term" value="F:heme binding"/>
    <property type="evidence" value="ECO:0007669"/>
    <property type="project" value="InterPro"/>
</dbReference>
<keyword evidence="1" id="KW-0472">Membrane</keyword>
<dbReference type="Pfam" id="PF00067">
    <property type="entry name" value="p450"/>
    <property type="match status" value="1"/>
</dbReference>
<evidence type="ECO:0000256" key="1">
    <source>
        <dbReference type="SAM" id="Phobius"/>
    </source>
</evidence>
<keyword evidence="1" id="KW-1133">Transmembrane helix</keyword>
<organism evidence="2 3">
    <name type="scientific">Flavobacterium psychrophilum</name>
    <dbReference type="NCBI Taxonomy" id="96345"/>
    <lineage>
        <taxon>Bacteria</taxon>
        <taxon>Pseudomonadati</taxon>
        <taxon>Bacteroidota</taxon>
        <taxon>Flavobacteriia</taxon>
        <taxon>Flavobacteriales</taxon>
        <taxon>Flavobacteriaceae</taxon>
        <taxon>Flavobacterium</taxon>
    </lineage>
</organism>
<dbReference type="RefSeq" id="WP_203096170.1">
    <property type="nucleotide sequence ID" value="NZ_CP059075.1"/>
</dbReference>